<dbReference type="EC" id="7.1.1.-" evidence="5"/>
<evidence type="ECO:0000313" key="9">
    <source>
        <dbReference type="Proteomes" id="UP000288102"/>
    </source>
</evidence>
<feature type="transmembrane region" description="Helical" evidence="5">
    <location>
        <begin position="395"/>
        <end position="415"/>
    </location>
</feature>
<feature type="transmembrane region" description="Helical" evidence="5">
    <location>
        <begin position="91"/>
        <end position="109"/>
    </location>
</feature>
<dbReference type="GO" id="GO:0050136">
    <property type="term" value="F:NADH dehydrogenase (quinone) (non-electrogenic) activity"/>
    <property type="evidence" value="ECO:0007669"/>
    <property type="project" value="UniProtKB-UniRule"/>
</dbReference>
<organism evidence="8 9">
    <name type="scientific">Flavobacterium cupreum</name>
    <dbReference type="NCBI Taxonomy" id="2133766"/>
    <lineage>
        <taxon>Bacteria</taxon>
        <taxon>Pseudomonadati</taxon>
        <taxon>Bacteroidota</taxon>
        <taxon>Flavobacteriia</taxon>
        <taxon>Flavobacteriales</taxon>
        <taxon>Flavobacteriaceae</taxon>
        <taxon>Flavobacterium</taxon>
    </lineage>
</organism>
<protein>
    <recommendedName>
        <fullName evidence="5">NADH-quinone oxidoreductase subunit N</fullName>
        <ecNumber evidence="5">7.1.1.-</ecNumber>
    </recommendedName>
    <alternativeName>
        <fullName evidence="5">NADH dehydrogenase I subunit N</fullName>
    </alternativeName>
    <alternativeName>
        <fullName evidence="5">NDH-1 subunit N</fullName>
    </alternativeName>
</protein>
<feature type="transmembrane region" description="Helical" evidence="5">
    <location>
        <begin position="189"/>
        <end position="213"/>
    </location>
</feature>
<feature type="transmembrane region" description="Helical" evidence="5">
    <location>
        <begin position="146"/>
        <end position="169"/>
    </location>
</feature>
<feature type="transmembrane region" description="Helical" evidence="5">
    <location>
        <begin position="115"/>
        <end position="134"/>
    </location>
</feature>
<accession>A0A434A8Y6</accession>
<evidence type="ECO:0000256" key="3">
    <source>
        <dbReference type="ARBA" id="ARBA00022989"/>
    </source>
</evidence>
<dbReference type="EMBL" id="QWDM01000005">
    <property type="protein sequence ID" value="RUT70797.1"/>
    <property type="molecule type" value="Genomic_DNA"/>
</dbReference>
<keyword evidence="9" id="KW-1185">Reference proteome</keyword>
<keyword evidence="5" id="KW-1003">Cell membrane</keyword>
<comment type="subunit">
    <text evidence="5">NDH-1 is composed of 14 different subunits. Subunits NuoA, H, J, K, L, M, N constitute the membrane sector of the complex.</text>
</comment>
<comment type="caution">
    <text evidence="8">The sequence shown here is derived from an EMBL/GenBank/DDBJ whole genome shotgun (WGS) entry which is preliminary data.</text>
</comment>
<dbReference type="GO" id="GO:0042773">
    <property type="term" value="P:ATP synthesis coupled electron transport"/>
    <property type="evidence" value="ECO:0007669"/>
    <property type="project" value="InterPro"/>
</dbReference>
<comment type="catalytic activity">
    <reaction evidence="5">
        <text>a quinone + NADH + 5 H(+)(in) = a quinol + NAD(+) + 4 H(+)(out)</text>
        <dbReference type="Rhea" id="RHEA:57888"/>
        <dbReference type="ChEBI" id="CHEBI:15378"/>
        <dbReference type="ChEBI" id="CHEBI:24646"/>
        <dbReference type="ChEBI" id="CHEBI:57540"/>
        <dbReference type="ChEBI" id="CHEBI:57945"/>
        <dbReference type="ChEBI" id="CHEBI:132124"/>
    </reaction>
</comment>
<evidence type="ECO:0000256" key="6">
    <source>
        <dbReference type="RuleBase" id="RU000320"/>
    </source>
</evidence>
<feature type="transmembrane region" description="Helical" evidence="5">
    <location>
        <begin position="266"/>
        <end position="285"/>
    </location>
</feature>
<comment type="similarity">
    <text evidence="5">Belongs to the complex I subunit 2 family.</text>
</comment>
<dbReference type="Proteomes" id="UP000288102">
    <property type="component" value="Unassembled WGS sequence"/>
</dbReference>
<dbReference type="InterPro" id="IPR001750">
    <property type="entry name" value="ND/Mrp_TM"/>
</dbReference>
<comment type="subcellular location">
    <subcellularLocation>
        <location evidence="5">Cell membrane</location>
        <topology evidence="5">Multi-pass membrane protein</topology>
    </subcellularLocation>
    <subcellularLocation>
        <location evidence="1">Endomembrane system</location>
        <topology evidence="1">Multi-pass membrane protein</topology>
    </subcellularLocation>
    <subcellularLocation>
        <location evidence="6">Membrane</location>
        <topology evidence="6">Multi-pass membrane protein</topology>
    </subcellularLocation>
</comment>
<evidence type="ECO:0000256" key="2">
    <source>
        <dbReference type="ARBA" id="ARBA00022692"/>
    </source>
</evidence>
<name>A0A434A8Y6_9FLAO</name>
<evidence type="ECO:0000259" key="7">
    <source>
        <dbReference type="Pfam" id="PF00361"/>
    </source>
</evidence>
<comment type="function">
    <text evidence="5">NDH-1 shuttles electrons from NADH, via FMN and iron-sulfur (Fe-S) centers, to quinones in the respiratory chain. The immediate electron acceptor for the enzyme in this species is believed to be a menaquinone. Couples the redox reaction to proton translocation (for every two electrons transferred, four hydrogen ions are translocated across the cytoplasmic membrane), and thus conserves the redox energy in a proton gradient.</text>
</comment>
<evidence type="ECO:0000313" key="8">
    <source>
        <dbReference type="EMBL" id="RUT70797.1"/>
    </source>
</evidence>
<gene>
    <name evidence="5" type="primary">nuoN</name>
    <name evidence="8" type="ORF">D0817_10055</name>
</gene>
<evidence type="ECO:0000256" key="1">
    <source>
        <dbReference type="ARBA" id="ARBA00004127"/>
    </source>
</evidence>
<reference evidence="9" key="1">
    <citation type="journal article" date="2019" name="Syst. Appl. Microbiol.">
        <title>Flavobacterium circumlabens sp. nov. and Flavobacterium cupreum sp. nov., two psychrotrophic species isolated from Antarctic environmental samples.</title>
        <authorList>
            <person name="Kralova S."/>
            <person name="Busse H.-J."/>
            <person name="Svec P."/>
            <person name="Maslanova I."/>
            <person name="Stankova E."/>
            <person name="Bartak M."/>
            <person name="Sedlacek I."/>
        </authorList>
    </citation>
    <scope>NUCLEOTIDE SEQUENCE [LARGE SCALE GENOMIC DNA]</scope>
    <source>
        <strain evidence="9">CCM 8825</strain>
    </source>
</reference>
<dbReference type="HAMAP" id="MF_00445">
    <property type="entry name" value="NDH1_NuoN_1"/>
    <property type="match status" value="1"/>
</dbReference>
<feature type="transmembrane region" description="Helical" evidence="5">
    <location>
        <begin position="25"/>
        <end position="43"/>
    </location>
</feature>
<feature type="transmembrane region" description="Helical" evidence="5">
    <location>
        <begin position="360"/>
        <end position="383"/>
    </location>
</feature>
<dbReference type="OrthoDB" id="9811718at2"/>
<keyword evidence="5" id="KW-0874">Quinone</keyword>
<sequence>MNTLIAITGLGIFCLLFEILNLRKAIVPFTIVGLLGVLALNFYEFGSTGSYYNNMIEVSKFSTAFSSLFIVLTIFLIALSHNFYENHQTKISDFIAIKIFLLAGGVAMVSFGNLAMFFLGIEILSIALYILAASDRLNLKSNEAGMKYFLMGSFASGIILFGICLIYGAMGSFDVVEIHESSLSAELPIWFPIGMVLVVIGMLFKVAAVPFHFWAPDVYEGSPALTTALMSTLAKVIAIATLYKLVSALNLIPSLENQDLLGTFEIIVVIVSMASMTVGNIMALRQVNVKRMLAFSGISHAGFMLMTLLSVATSAGVLLYYTAAYALAGIAAFSVILYVCKNQDNEDVTNFHGLGKTNPLLAAILTGSLLSMAGIPIFSGFFAKLFLFNQTIQGGYIALVIVAVINSIISVGYYFKLILAMYSKEPNEARTGKPFLIYAVAIVSILLNIALGLFPSLVLDLLQ</sequence>
<dbReference type="InterPro" id="IPR010096">
    <property type="entry name" value="NADH-Q_OxRdtase_suN/2"/>
</dbReference>
<keyword evidence="4 5" id="KW-0472">Membrane</keyword>
<evidence type="ECO:0000256" key="5">
    <source>
        <dbReference type="HAMAP-Rule" id="MF_00445"/>
    </source>
</evidence>
<dbReference type="RefSeq" id="WP_127338238.1">
    <property type="nucleotide sequence ID" value="NZ_QWDM01000005.1"/>
</dbReference>
<feature type="transmembrane region" description="Helical" evidence="5">
    <location>
        <begin position="225"/>
        <end position="246"/>
    </location>
</feature>
<feature type="transmembrane region" description="Helical" evidence="5">
    <location>
        <begin position="318"/>
        <end position="339"/>
    </location>
</feature>
<feature type="transmembrane region" description="Helical" evidence="5">
    <location>
        <begin position="63"/>
        <end position="84"/>
    </location>
</feature>
<feature type="transmembrane region" description="Helical" evidence="5">
    <location>
        <begin position="435"/>
        <end position="458"/>
    </location>
</feature>
<dbReference type="GO" id="GO:0048038">
    <property type="term" value="F:quinone binding"/>
    <property type="evidence" value="ECO:0007669"/>
    <property type="project" value="UniProtKB-KW"/>
</dbReference>
<dbReference type="GO" id="GO:0005886">
    <property type="term" value="C:plasma membrane"/>
    <property type="evidence" value="ECO:0007669"/>
    <property type="project" value="UniProtKB-SubCell"/>
</dbReference>
<feature type="transmembrane region" description="Helical" evidence="5">
    <location>
        <begin position="292"/>
        <end position="312"/>
    </location>
</feature>
<proteinExistence type="inferred from homology"/>
<dbReference type="AlphaFoldDB" id="A0A434A8Y6"/>
<keyword evidence="5" id="KW-0813">Transport</keyword>
<feature type="domain" description="NADH:quinone oxidoreductase/Mrp antiporter transmembrane" evidence="7">
    <location>
        <begin position="113"/>
        <end position="410"/>
    </location>
</feature>
<dbReference type="GO" id="GO:0008137">
    <property type="term" value="F:NADH dehydrogenase (ubiquinone) activity"/>
    <property type="evidence" value="ECO:0007669"/>
    <property type="project" value="InterPro"/>
</dbReference>
<dbReference type="NCBIfam" id="TIGR01770">
    <property type="entry name" value="NDH_I_N"/>
    <property type="match status" value="1"/>
</dbReference>
<dbReference type="GO" id="GO:0012505">
    <property type="term" value="C:endomembrane system"/>
    <property type="evidence" value="ECO:0007669"/>
    <property type="project" value="UniProtKB-SubCell"/>
</dbReference>
<keyword evidence="5" id="KW-0520">NAD</keyword>
<evidence type="ECO:0000256" key="4">
    <source>
        <dbReference type="ARBA" id="ARBA00023136"/>
    </source>
</evidence>
<keyword evidence="5" id="KW-1278">Translocase</keyword>
<dbReference type="Pfam" id="PF00361">
    <property type="entry name" value="Proton_antipo_M"/>
    <property type="match status" value="1"/>
</dbReference>
<dbReference type="PANTHER" id="PTHR22773">
    <property type="entry name" value="NADH DEHYDROGENASE"/>
    <property type="match status" value="1"/>
</dbReference>
<keyword evidence="2 5" id="KW-0812">Transmembrane</keyword>
<keyword evidence="3 5" id="KW-1133">Transmembrane helix</keyword>